<organism evidence="1 2">
    <name type="scientific">Rhizophagus irregularis</name>
    <dbReference type="NCBI Taxonomy" id="588596"/>
    <lineage>
        <taxon>Eukaryota</taxon>
        <taxon>Fungi</taxon>
        <taxon>Fungi incertae sedis</taxon>
        <taxon>Mucoromycota</taxon>
        <taxon>Glomeromycotina</taxon>
        <taxon>Glomeromycetes</taxon>
        <taxon>Glomerales</taxon>
        <taxon>Glomeraceae</taxon>
        <taxon>Rhizophagus</taxon>
    </lineage>
</organism>
<dbReference type="EMBL" id="LLXI01000058">
    <property type="protein sequence ID" value="PKY39297.1"/>
    <property type="molecule type" value="Genomic_DNA"/>
</dbReference>
<dbReference type="VEuPathDB" id="FungiDB:RhiirFUN_020788"/>
<name>A0A2I1FY46_9GLOM</name>
<dbReference type="VEuPathDB" id="FungiDB:FUN_019324"/>
<sequence length="163" mass="18953">MQSNFQDRITFHQKSSRITIIYDLSPDEKGKFFKIDFQSESTSIREILSNASSSSNDLIFTILHPPTNFSLNTYSISSLNIVTVLKKLDNSEWDSLKFKFKFNNEETLIEKWFLTKENVQKCIKTLDDETKWNKTSLAPEIESTQAKRDKDGIIVQIKIKPSY</sequence>
<dbReference type="Proteomes" id="UP000234323">
    <property type="component" value="Unassembled WGS sequence"/>
</dbReference>
<evidence type="ECO:0008006" key="3">
    <source>
        <dbReference type="Google" id="ProtNLM"/>
    </source>
</evidence>
<dbReference type="AlphaFoldDB" id="A0A2I1FY46"/>
<keyword evidence="2" id="KW-1185">Reference proteome</keyword>
<proteinExistence type="predicted"/>
<gene>
    <name evidence="1" type="ORF">RhiirA4_452465</name>
</gene>
<reference evidence="1 2" key="1">
    <citation type="submission" date="2015-10" db="EMBL/GenBank/DDBJ databases">
        <title>Genome analyses suggest a sexual origin of heterokaryosis in a supposedly ancient asexual fungus.</title>
        <authorList>
            <person name="Ropars J."/>
            <person name="Sedzielewska K."/>
            <person name="Noel J."/>
            <person name="Charron P."/>
            <person name="Farinelli L."/>
            <person name="Marton T."/>
            <person name="Kruger M."/>
            <person name="Pelin A."/>
            <person name="Brachmann A."/>
            <person name="Corradi N."/>
        </authorList>
    </citation>
    <scope>NUCLEOTIDE SEQUENCE [LARGE SCALE GENOMIC DNA]</scope>
    <source>
        <strain evidence="1 2">A4</strain>
    </source>
</reference>
<protein>
    <recommendedName>
        <fullName evidence="3">CS domain-containing protein</fullName>
    </recommendedName>
</protein>
<accession>A0A2I1FY46</accession>
<evidence type="ECO:0000313" key="2">
    <source>
        <dbReference type="Proteomes" id="UP000234323"/>
    </source>
</evidence>
<evidence type="ECO:0000313" key="1">
    <source>
        <dbReference type="EMBL" id="PKY39297.1"/>
    </source>
</evidence>
<comment type="caution">
    <text evidence="1">The sequence shown here is derived from an EMBL/GenBank/DDBJ whole genome shotgun (WGS) entry which is preliminary data.</text>
</comment>
<dbReference type="VEuPathDB" id="FungiDB:RhiirA1_471356"/>